<feature type="compositionally biased region" description="Polar residues" evidence="1">
    <location>
        <begin position="13"/>
        <end position="26"/>
    </location>
</feature>
<dbReference type="RefSeq" id="WP_066334795.1">
    <property type="nucleotide sequence ID" value="NZ_LWSG01000023.1"/>
</dbReference>
<evidence type="ECO:0000256" key="1">
    <source>
        <dbReference type="SAM" id="MobiDB-lite"/>
    </source>
</evidence>
<dbReference type="AlphaFoldDB" id="A0A179STK7"/>
<comment type="caution">
    <text evidence="2">The sequence shown here is derived from an EMBL/GenBank/DDBJ whole genome shotgun (WGS) entry which is preliminary data.</text>
</comment>
<dbReference type="OrthoDB" id="2901166at2"/>
<name>A0A179STK7_9BACI</name>
<evidence type="ECO:0000313" key="3">
    <source>
        <dbReference type="Proteomes" id="UP000078534"/>
    </source>
</evidence>
<dbReference type="Proteomes" id="UP000078534">
    <property type="component" value="Unassembled WGS sequence"/>
</dbReference>
<accession>A0A179STK7</accession>
<protein>
    <submittedName>
        <fullName evidence="2">Uncharacterized protein</fullName>
    </submittedName>
</protein>
<reference evidence="3" key="1">
    <citation type="submission" date="2016-04" db="EMBL/GenBank/DDBJ databases">
        <authorList>
            <person name="Lyu Z."/>
            <person name="Lyu W."/>
        </authorList>
    </citation>
    <scope>NUCLEOTIDE SEQUENCE [LARGE SCALE GENOMIC DNA]</scope>
    <source>
        <strain evidence="3">C44</strain>
    </source>
</reference>
<proteinExistence type="predicted"/>
<sequence length="71" mass="8092">MKRYEANEKIQKSLGNHGTDPVNQENETYTANYAIQNRFYEEKKVEDNIESTLSASSNIGAVLLPVKDEEK</sequence>
<dbReference type="EMBL" id="LWSG01000023">
    <property type="protein sequence ID" value="OAS85057.1"/>
    <property type="molecule type" value="Genomic_DNA"/>
</dbReference>
<keyword evidence="3" id="KW-1185">Reference proteome</keyword>
<feature type="compositionally biased region" description="Basic and acidic residues" evidence="1">
    <location>
        <begin position="1"/>
        <end position="11"/>
    </location>
</feature>
<feature type="region of interest" description="Disordered" evidence="1">
    <location>
        <begin position="1"/>
        <end position="26"/>
    </location>
</feature>
<gene>
    <name evidence="2" type="ORF">A6K24_05975</name>
</gene>
<evidence type="ECO:0000313" key="2">
    <source>
        <dbReference type="EMBL" id="OAS85057.1"/>
    </source>
</evidence>
<organism evidence="2 3">
    <name type="scientific">Metabacillus litoralis</name>
    <dbReference type="NCBI Taxonomy" id="152268"/>
    <lineage>
        <taxon>Bacteria</taxon>
        <taxon>Bacillati</taxon>
        <taxon>Bacillota</taxon>
        <taxon>Bacilli</taxon>
        <taxon>Bacillales</taxon>
        <taxon>Bacillaceae</taxon>
        <taxon>Metabacillus</taxon>
    </lineage>
</organism>